<evidence type="ECO:0000256" key="2">
    <source>
        <dbReference type="SAM" id="Phobius"/>
    </source>
</evidence>
<dbReference type="EMBL" id="JABUOH010000027">
    <property type="protein sequence ID" value="NWN45644.1"/>
    <property type="molecule type" value="Genomic_DNA"/>
</dbReference>
<sequence>MNIKQKHKNLLILFLTLTFIILTIMLIFKDFLFKKKAIPNAKENKNAQEKVNDNSFAFVVDEKITSLNPFVLSKNKNSSQKAILKLFKRDFFKEKIDWEEMIKEKKAANKNDYSWIQKNPHNIKLKFDSDLANKIILNNQNTAVPLNNYNDYESSKKQTTQSITLILNENLLFENGEKINSDTVLKTLKKYIQKKMDFFDFRDNDFFQKKSNLEFTLNFKHEMTLYEIIKNLNLITLLPNTYFLNPDSYGTQNNPILSYGPYKIGKIDNYEDLILEKNNNYSSDSEEYKADKIKIEQLNNDLEIEAKNQQKLKLFQDKKISFIEPYRLNGYAFNQTTIKEYLEDKNNFNNVLSYPTAPFVFLSFVDPSFKSSDKIDFKQKLFKTLQQNKEEFEKESFPHAYTDLFSSDLLKESNSNVFYNENENNLQRFKQYQQNMKTNSESLSLEGVKEFNLYTTKEHENIALYLKKTLEKLVNQNDFVVNIFVNSSNPDGAFQATISSFSDVKMNQHIKNLKFKLKEVTSENLDNMDLQQIEKTCYEKLPIIPLANEKKVTIFQNIKRDLNHYFLLFGFQ</sequence>
<feature type="transmembrane region" description="Helical" evidence="2">
    <location>
        <begin position="9"/>
        <end position="28"/>
    </location>
</feature>
<keyword evidence="2" id="KW-1133">Transmembrane helix</keyword>
<comment type="caution">
    <text evidence="4">The sequence shown here is derived from an EMBL/GenBank/DDBJ whole genome shotgun (WGS) entry which is preliminary data.</text>
</comment>
<evidence type="ECO:0000313" key="4">
    <source>
        <dbReference type="EMBL" id="NWN45644.1"/>
    </source>
</evidence>
<evidence type="ECO:0000256" key="1">
    <source>
        <dbReference type="SAM" id="Coils"/>
    </source>
</evidence>
<organism evidence="4 5">
    <name type="scientific">Candidatus Phytoplasma pruni</name>
    <dbReference type="NCBI Taxonomy" id="479893"/>
    <lineage>
        <taxon>Bacteria</taxon>
        <taxon>Bacillati</taxon>
        <taxon>Mycoplasmatota</taxon>
        <taxon>Mollicutes</taxon>
        <taxon>Acholeplasmatales</taxon>
        <taxon>Acholeplasmataceae</taxon>
        <taxon>Candidatus Phytoplasma</taxon>
        <taxon>16SrIII (X-disease group)</taxon>
    </lineage>
</organism>
<dbReference type="Proteomes" id="UP000568109">
    <property type="component" value="Unassembled WGS sequence"/>
</dbReference>
<protein>
    <recommendedName>
        <fullName evidence="3">Solute-binding protein family 5 domain-containing protein</fullName>
    </recommendedName>
</protein>
<feature type="domain" description="Solute-binding protein family 5" evidence="3">
    <location>
        <begin position="159"/>
        <end position="326"/>
    </location>
</feature>
<feature type="coiled-coil region" evidence="1">
    <location>
        <begin position="285"/>
        <end position="312"/>
    </location>
</feature>
<dbReference type="SUPFAM" id="SSF53850">
    <property type="entry name" value="Periplasmic binding protein-like II"/>
    <property type="match status" value="1"/>
</dbReference>
<keyword evidence="2" id="KW-0472">Membrane</keyword>
<dbReference type="AlphaFoldDB" id="A0A851HH86"/>
<proteinExistence type="predicted"/>
<keyword evidence="2" id="KW-0812">Transmembrane</keyword>
<accession>A0A851HH86</accession>
<evidence type="ECO:0000259" key="3">
    <source>
        <dbReference type="Pfam" id="PF00496"/>
    </source>
</evidence>
<reference evidence="4 5" key="1">
    <citation type="submission" date="2020-06" db="EMBL/GenBank/DDBJ databases">
        <title>Draft genome sequence of Candidatus Phytoplasma pruni (X-disease group, subgroup 16SrIII-B) strain ChTDIII from Argentina.</title>
        <authorList>
            <person name="Fernandez F.D."/>
            <person name="Zuebert C."/>
            <person name="Huettel B."/>
            <person name="Kube M."/>
            <person name="Conci L.R."/>
        </authorList>
    </citation>
    <scope>NUCLEOTIDE SEQUENCE [LARGE SCALE GENOMIC DNA]</scope>
    <source>
        <strain evidence="4 5">ChTDIII</strain>
    </source>
</reference>
<keyword evidence="1" id="KW-0175">Coiled coil</keyword>
<evidence type="ECO:0000313" key="5">
    <source>
        <dbReference type="Proteomes" id="UP000568109"/>
    </source>
</evidence>
<dbReference type="InterPro" id="IPR000914">
    <property type="entry name" value="SBP_5_dom"/>
</dbReference>
<keyword evidence="5" id="KW-1185">Reference proteome</keyword>
<dbReference type="Pfam" id="PF00496">
    <property type="entry name" value="SBP_bac_5"/>
    <property type="match status" value="1"/>
</dbReference>
<name>A0A851HH86_9MOLU</name>
<dbReference type="Gene3D" id="3.40.190.10">
    <property type="entry name" value="Periplasmic binding protein-like II"/>
    <property type="match status" value="1"/>
</dbReference>
<gene>
    <name evidence="4" type="ORF">HR065_00905</name>
</gene>
<dbReference type="RefSeq" id="WP_178734044.1">
    <property type="nucleotide sequence ID" value="NZ_JABUOH010000027.1"/>
</dbReference>